<dbReference type="RefSeq" id="WP_012876448.1">
    <property type="nucleotide sequence ID" value="NC_013526.1"/>
</dbReference>
<evidence type="ECO:0000256" key="7">
    <source>
        <dbReference type="RuleBase" id="RU363032"/>
    </source>
</evidence>
<dbReference type="GO" id="GO:0055085">
    <property type="term" value="P:transmembrane transport"/>
    <property type="evidence" value="ECO:0007669"/>
    <property type="project" value="InterPro"/>
</dbReference>
<feature type="transmembrane region" description="Helical" evidence="7">
    <location>
        <begin position="276"/>
        <end position="297"/>
    </location>
</feature>
<keyword evidence="3" id="KW-1003">Cell membrane</keyword>
<protein>
    <submittedName>
        <fullName evidence="9">Binding-protein-dependent transport systems inner membrane component</fullName>
    </submittedName>
</protein>
<keyword evidence="6 7" id="KW-0472">Membrane</keyword>
<sequence length="312" mass="35001">MATPMRAPAAPVEEVRAARGEAHERSLISPMDLRTWRYRLLYAAILLVLLGALATALFPLYWMFTNAFKPTAEIYKFPPSLVPQSWNPANFKLIWEVFPFPKYFRNTLVIALGTLLLQITVSSMAGYALSKLRPALGRVVLLAFLSTLMVPSVAYLIPQFLNIRSLPILHISLFNTYWAIWLPAAASAFNIFLFKGFFDEIPNELVEAARVDGASTLQIFWRIILPLSRPVLAVVGIFTFTGSWNDFLWPLLVIQDPNKQPVSVALYYLNTSNVQWNAMMAALLITALPPILVALLFQRQLVRGIAFTGLTG</sequence>
<feature type="domain" description="ABC transmembrane type-1" evidence="8">
    <location>
        <begin position="104"/>
        <end position="297"/>
    </location>
</feature>
<dbReference type="Pfam" id="PF00528">
    <property type="entry name" value="BPD_transp_1"/>
    <property type="match status" value="1"/>
</dbReference>
<dbReference type="PANTHER" id="PTHR43744:SF12">
    <property type="entry name" value="ABC TRANSPORTER PERMEASE PROTEIN MG189-RELATED"/>
    <property type="match status" value="1"/>
</dbReference>
<keyword evidence="5 7" id="KW-1133">Transmembrane helix</keyword>
<dbReference type="eggNOG" id="COG0395">
    <property type="taxonomic scope" value="Bacteria"/>
</dbReference>
<evidence type="ECO:0000256" key="4">
    <source>
        <dbReference type="ARBA" id="ARBA00022692"/>
    </source>
</evidence>
<accession>D1CI46</accession>
<dbReference type="HOGENOM" id="CLU_016047_1_1_0"/>
<feature type="transmembrane region" description="Helical" evidence="7">
    <location>
        <begin position="108"/>
        <end position="129"/>
    </location>
</feature>
<dbReference type="AlphaFoldDB" id="D1CI46"/>
<dbReference type="PANTHER" id="PTHR43744">
    <property type="entry name" value="ABC TRANSPORTER PERMEASE PROTEIN MG189-RELATED-RELATED"/>
    <property type="match status" value="1"/>
</dbReference>
<dbReference type="EMBL" id="CP001826">
    <property type="protein sequence ID" value="ACZ43417.1"/>
    <property type="molecule type" value="Genomic_DNA"/>
</dbReference>
<feature type="transmembrane region" description="Helical" evidence="7">
    <location>
        <begin position="136"/>
        <end position="157"/>
    </location>
</feature>
<keyword evidence="10" id="KW-1185">Reference proteome</keyword>
<keyword evidence="4 7" id="KW-0812">Transmembrane</keyword>
<dbReference type="SUPFAM" id="SSF161098">
    <property type="entry name" value="MetI-like"/>
    <property type="match status" value="1"/>
</dbReference>
<dbReference type="InterPro" id="IPR035906">
    <property type="entry name" value="MetI-like_sf"/>
</dbReference>
<feature type="transmembrane region" description="Helical" evidence="7">
    <location>
        <begin position="177"/>
        <end position="198"/>
    </location>
</feature>
<evidence type="ECO:0000256" key="5">
    <source>
        <dbReference type="ARBA" id="ARBA00022989"/>
    </source>
</evidence>
<reference evidence="10" key="1">
    <citation type="journal article" date="2010" name="Stand. Genomic Sci.">
        <title>Complete genome sequence of 'Thermobaculum terrenum' type strain (YNP1).</title>
        <authorList>
            <person name="Kiss H."/>
            <person name="Cleland D."/>
            <person name="Lapidus A."/>
            <person name="Lucas S."/>
            <person name="Glavina Del Rio T."/>
            <person name="Nolan M."/>
            <person name="Tice H."/>
            <person name="Han C."/>
            <person name="Goodwin L."/>
            <person name="Pitluck S."/>
            <person name="Liolios K."/>
            <person name="Ivanova N."/>
            <person name="Mavromatis K."/>
            <person name="Ovchinnikova G."/>
            <person name="Pati A."/>
            <person name="Chen A."/>
            <person name="Palaniappan K."/>
            <person name="Land M."/>
            <person name="Hauser L."/>
            <person name="Chang Y."/>
            <person name="Jeffries C."/>
            <person name="Lu M."/>
            <person name="Brettin T."/>
            <person name="Detter J."/>
            <person name="Goker M."/>
            <person name="Tindall B."/>
            <person name="Beck B."/>
            <person name="McDermott T."/>
            <person name="Woyke T."/>
            <person name="Bristow J."/>
            <person name="Eisen J."/>
            <person name="Markowitz V."/>
            <person name="Hugenholtz P."/>
            <person name="Kyrpides N."/>
            <person name="Klenk H."/>
            <person name="Cheng J."/>
        </authorList>
    </citation>
    <scope>NUCLEOTIDE SEQUENCE [LARGE SCALE GENOMIC DNA]</scope>
    <source>
        <strain evidence="10">ATCC BAA-798 / YNP1</strain>
    </source>
</reference>
<evidence type="ECO:0000313" key="10">
    <source>
        <dbReference type="Proteomes" id="UP000000323"/>
    </source>
</evidence>
<name>D1CI46_THET1</name>
<evidence type="ECO:0000313" key="9">
    <source>
        <dbReference type="EMBL" id="ACZ43417.1"/>
    </source>
</evidence>
<feature type="transmembrane region" description="Helical" evidence="7">
    <location>
        <begin position="40"/>
        <end position="62"/>
    </location>
</feature>
<comment type="similarity">
    <text evidence="7">Belongs to the binding-protein-dependent transport system permease family.</text>
</comment>
<dbReference type="OrthoDB" id="2063054at2"/>
<dbReference type="STRING" id="525904.Tter_2528"/>
<evidence type="ECO:0000256" key="3">
    <source>
        <dbReference type="ARBA" id="ARBA00022475"/>
    </source>
</evidence>
<dbReference type="CDD" id="cd06261">
    <property type="entry name" value="TM_PBP2"/>
    <property type="match status" value="1"/>
</dbReference>
<feature type="transmembrane region" description="Helical" evidence="7">
    <location>
        <begin position="219"/>
        <end position="240"/>
    </location>
</feature>
<dbReference type="Gene3D" id="1.10.3720.10">
    <property type="entry name" value="MetI-like"/>
    <property type="match status" value="1"/>
</dbReference>
<dbReference type="Proteomes" id="UP000000323">
    <property type="component" value="Chromosome 2"/>
</dbReference>
<evidence type="ECO:0000256" key="1">
    <source>
        <dbReference type="ARBA" id="ARBA00004651"/>
    </source>
</evidence>
<gene>
    <name evidence="9" type="ordered locus">Tter_2528</name>
</gene>
<evidence type="ECO:0000259" key="8">
    <source>
        <dbReference type="PROSITE" id="PS50928"/>
    </source>
</evidence>
<evidence type="ECO:0000256" key="6">
    <source>
        <dbReference type="ARBA" id="ARBA00023136"/>
    </source>
</evidence>
<dbReference type="KEGG" id="ttr:Tter_2528"/>
<comment type="subcellular location">
    <subcellularLocation>
        <location evidence="1 7">Cell membrane</location>
        <topology evidence="1 7">Multi-pass membrane protein</topology>
    </subcellularLocation>
</comment>
<keyword evidence="2 7" id="KW-0813">Transport</keyword>
<dbReference type="GO" id="GO:0005886">
    <property type="term" value="C:plasma membrane"/>
    <property type="evidence" value="ECO:0007669"/>
    <property type="project" value="UniProtKB-SubCell"/>
</dbReference>
<dbReference type="InterPro" id="IPR000515">
    <property type="entry name" value="MetI-like"/>
</dbReference>
<organism evidence="9 10">
    <name type="scientific">Thermobaculum terrenum (strain ATCC BAA-798 / CCMEE 7001 / YNP1)</name>
    <dbReference type="NCBI Taxonomy" id="525904"/>
    <lineage>
        <taxon>Bacteria</taxon>
        <taxon>Bacillati</taxon>
        <taxon>Chloroflexota</taxon>
        <taxon>Chloroflexia</taxon>
        <taxon>Candidatus Thermobaculales</taxon>
        <taxon>Candidatus Thermobaculaceae</taxon>
        <taxon>Thermobaculum</taxon>
    </lineage>
</organism>
<evidence type="ECO:0000256" key="2">
    <source>
        <dbReference type="ARBA" id="ARBA00022448"/>
    </source>
</evidence>
<proteinExistence type="inferred from homology"/>
<dbReference type="PROSITE" id="PS50928">
    <property type="entry name" value="ABC_TM1"/>
    <property type="match status" value="1"/>
</dbReference>